<dbReference type="SUPFAM" id="SSF53098">
    <property type="entry name" value="Ribonuclease H-like"/>
    <property type="match status" value="1"/>
</dbReference>
<dbReference type="EMBL" id="MFDE01000042">
    <property type="protein sequence ID" value="OGE37480.1"/>
    <property type="molecule type" value="Genomic_DNA"/>
</dbReference>
<dbReference type="InterPro" id="IPR036397">
    <property type="entry name" value="RNaseH_sf"/>
</dbReference>
<protein>
    <recommendedName>
        <fullName evidence="1">RNase H type-1 domain-containing protein</fullName>
    </recommendedName>
</protein>
<dbReference type="PROSITE" id="PS50879">
    <property type="entry name" value="RNASE_H_1"/>
    <property type="match status" value="1"/>
</dbReference>
<comment type="caution">
    <text evidence="2">The sequence shown here is derived from an EMBL/GenBank/DDBJ whole genome shotgun (WGS) entry which is preliminary data.</text>
</comment>
<dbReference type="PANTHER" id="PTHR46387">
    <property type="entry name" value="POLYNUCLEOTIDYL TRANSFERASE, RIBONUCLEASE H-LIKE SUPERFAMILY PROTEIN"/>
    <property type="match status" value="1"/>
</dbReference>
<dbReference type="InterPro" id="IPR002156">
    <property type="entry name" value="RNaseH_domain"/>
</dbReference>
<evidence type="ECO:0000313" key="3">
    <source>
        <dbReference type="Proteomes" id="UP000176527"/>
    </source>
</evidence>
<evidence type="ECO:0000259" key="1">
    <source>
        <dbReference type="PROSITE" id="PS50879"/>
    </source>
</evidence>
<dbReference type="AlphaFoldDB" id="A0A1F5K9H9"/>
<accession>A0A1F5K9H9</accession>
<dbReference type="GO" id="GO:0003676">
    <property type="term" value="F:nucleic acid binding"/>
    <property type="evidence" value="ECO:0007669"/>
    <property type="project" value="InterPro"/>
</dbReference>
<dbReference type="CDD" id="cd09279">
    <property type="entry name" value="RNase_HI_like"/>
    <property type="match status" value="1"/>
</dbReference>
<name>A0A1F5K9H9_9BACT</name>
<dbReference type="InterPro" id="IPR012337">
    <property type="entry name" value="RNaseH-like_sf"/>
</dbReference>
<dbReference type="GO" id="GO:0004523">
    <property type="term" value="F:RNA-DNA hybrid ribonuclease activity"/>
    <property type="evidence" value="ECO:0007669"/>
    <property type="project" value="InterPro"/>
</dbReference>
<reference evidence="2 3" key="1">
    <citation type="journal article" date="2016" name="Nat. Commun.">
        <title>Thousands of microbial genomes shed light on interconnected biogeochemical processes in an aquifer system.</title>
        <authorList>
            <person name="Anantharaman K."/>
            <person name="Brown C.T."/>
            <person name="Hug L.A."/>
            <person name="Sharon I."/>
            <person name="Castelle C.J."/>
            <person name="Probst A.J."/>
            <person name="Thomas B.C."/>
            <person name="Singh A."/>
            <person name="Wilkins M.J."/>
            <person name="Karaoz U."/>
            <person name="Brodie E.L."/>
            <person name="Williams K.H."/>
            <person name="Hubbard S.S."/>
            <person name="Banfield J.F."/>
        </authorList>
    </citation>
    <scope>NUCLEOTIDE SEQUENCE [LARGE SCALE GENOMIC DNA]</scope>
</reference>
<dbReference type="PANTHER" id="PTHR46387:SF2">
    <property type="entry name" value="RIBONUCLEASE HI"/>
    <property type="match status" value="1"/>
</dbReference>
<proteinExistence type="predicted"/>
<dbReference type="Gene3D" id="3.30.420.10">
    <property type="entry name" value="Ribonuclease H-like superfamily/Ribonuclease H"/>
    <property type="match status" value="1"/>
</dbReference>
<dbReference type="Proteomes" id="UP000176527">
    <property type="component" value="Unassembled WGS sequence"/>
</dbReference>
<dbReference type="Pfam" id="PF13456">
    <property type="entry name" value="RVT_3"/>
    <property type="match status" value="1"/>
</dbReference>
<organism evidence="2 3">
    <name type="scientific">Candidatus Daviesbacteria bacterium RIFCSPHIGHO2_12_FULL_37_11</name>
    <dbReference type="NCBI Taxonomy" id="1797777"/>
    <lineage>
        <taxon>Bacteria</taxon>
        <taxon>Candidatus Daviesiibacteriota</taxon>
    </lineage>
</organism>
<sequence length="140" mass="15720">MSKMKLIIYTDGASRGNPGPASYGFTISDQKGKLLHEEGEYIGVTTNNVAEYTAVIEALKLVKEKYSKKGKVQINLFADSKLLVEQLSGRYKVKHPNLRPLFDKIKILEVEFDLISYTHIPRSKNTEADTMANKALDSRV</sequence>
<gene>
    <name evidence="2" type="ORF">A3F00_01280</name>
</gene>
<evidence type="ECO:0000313" key="2">
    <source>
        <dbReference type="EMBL" id="OGE37480.1"/>
    </source>
</evidence>
<feature type="domain" description="RNase H type-1" evidence="1">
    <location>
        <begin position="2"/>
        <end position="137"/>
    </location>
</feature>